<dbReference type="AlphaFoldDB" id="A0A4Q7YDH2"/>
<dbReference type="RefSeq" id="WP_130415880.1">
    <property type="nucleotide sequence ID" value="NZ_SHKX01000018.1"/>
</dbReference>
<evidence type="ECO:0000313" key="3">
    <source>
        <dbReference type="EMBL" id="RZU35362.1"/>
    </source>
</evidence>
<accession>A0A4Q7YDH2</accession>
<proteinExistence type="predicted"/>
<protein>
    <submittedName>
        <fullName evidence="3">Osmotically-inducible protein OsmY</fullName>
    </submittedName>
</protein>
<sequence>MKKILTPKLLLILAFSITVPGCARFLAAASGPEPVGVPEGERTLSQRVEDMSIERTASINLYKLNPEFAQSRVLVMSFYSNVLLAGQVSNESLKQMAGDYLKSLREVESVHNELIVAPVTLPYMTRAKDSIISARVRSALTFAKGFPSSQCKILVEDGVVYLMAKLDKDQADLAIRLIRDIPDVRKIVKLIDYLPDTRG</sequence>
<dbReference type="InterPro" id="IPR051686">
    <property type="entry name" value="Lipoprotein_DolP"/>
</dbReference>
<evidence type="ECO:0000259" key="2">
    <source>
        <dbReference type="PROSITE" id="PS50914"/>
    </source>
</evidence>
<comment type="caution">
    <text evidence="3">The sequence shown here is derived from an EMBL/GenBank/DDBJ whole genome shotgun (WGS) entry which is preliminary data.</text>
</comment>
<organism evidence="3 4">
    <name type="scientific">Fluviicoccus keumensis</name>
    <dbReference type="NCBI Taxonomy" id="1435465"/>
    <lineage>
        <taxon>Bacteria</taxon>
        <taxon>Pseudomonadati</taxon>
        <taxon>Pseudomonadota</taxon>
        <taxon>Gammaproteobacteria</taxon>
        <taxon>Moraxellales</taxon>
        <taxon>Moraxellaceae</taxon>
        <taxon>Fluviicoccus</taxon>
    </lineage>
</organism>
<feature type="chain" id="PRO_5020464591" evidence="1">
    <location>
        <begin position="24"/>
        <end position="199"/>
    </location>
</feature>
<keyword evidence="4" id="KW-1185">Reference proteome</keyword>
<gene>
    <name evidence="3" type="ORF">EV700_3314</name>
</gene>
<name>A0A4Q7YDH2_9GAMM</name>
<dbReference type="PANTHER" id="PTHR34606">
    <property type="entry name" value="BON DOMAIN-CONTAINING PROTEIN"/>
    <property type="match status" value="1"/>
</dbReference>
<dbReference type="InterPro" id="IPR007055">
    <property type="entry name" value="BON_dom"/>
</dbReference>
<dbReference type="Proteomes" id="UP000292423">
    <property type="component" value="Unassembled WGS sequence"/>
</dbReference>
<feature type="domain" description="BON" evidence="2">
    <location>
        <begin position="50"/>
        <end position="118"/>
    </location>
</feature>
<dbReference type="PANTHER" id="PTHR34606:SF4">
    <property type="entry name" value="OUTER MEMBRANE LIPOPROTEIN DOLP"/>
    <property type="match status" value="1"/>
</dbReference>
<evidence type="ECO:0000256" key="1">
    <source>
        <dbReference type="SAM" id="SignalP"/>
    </source>
</evidence>
<reference evidence="3 4" key="1">
    <citation type="submission" date="2019-02" db="EMBL/GenBank/DDBJ databases">
        <title>Genomic Encyclopedia of Type Strains, Phase IV (KMG-IV): sequencing the most valuable type-strain genomes for metagenomic binning, comparative biology and taxonomic classification.</title>
        <authorList>
            <person name="Goeker M."/>
        </authorList>
    </citation>
    <scope>NUCLEOTIDE SEQUENCE [LARGE SCALE GENOMIC DNA]</scope>
    <source>
        <strain evidence="3 4">DSM 105135</strain>
    </source>
</reference>
<dbReference type="PROSITE" id="PS50914">
    <property type="entry name" value="BON"/>
    <property type="match status" value="1"/>
</dbReference>
<dbReference type="OrthoDB" id="9783990at2"/>
<dbReference type="EMBL" id="SHKX01000018">
    <property type="protein sequence ID" value="RZU35362.1"/>
    <property type="molecule type" value="Genomic_DNA"/>
</dbReference>
<keyword evidence="1" id="KW-0732">Signal</keyword>
<evidence type="ECO:0000313" key="4">
    <source>
        <dbReference type="Proteomes" id="UP000292423"/>
    </source>
</evidence>
<feature type="signal peptide" evidence="1">
    <location>
        <begin position="1"/>
        <end position="23"/>
    </location>
</feature>
<dbReference type="Pfam" id="PF04972">
    <property type="entry name" value="BON"/>
    <property type="match status" value="2"/>
</dbReference>